<feature type="transmembrane region" description="Helical" evidence="2">
    <location>
        <begin position="308"/>
        <end position="332"/>
    </location>
</feature>
<feature type="transmembrane region" description="Helical" evidence="2">
    <location>
        <begin position="522"/>
        <end position="544"/>
    </location>
</feature>
<proteinExistence type="predicted"/>
<keyword evidence="2" id="KW-0812">Transmembrane</keyword>
<evidence type="ECO:0000256" key="2">
    <source>
        <dbReference type="SAM" id="Phobius"/>
    </source>
</evidence>
<feature type="transmembrane region" description="Helical" evidence="2">
    <location>
        <begin position="473"/>
        <end position="493"/>
    </location>
</feature>
<feature type="region of interest" description="Disordered" evidence="1">
    <location>
        <begin position="73"/>
        <end position="267"/>
    </location>
</feature>
<reference evidence="3" key="1">
    <citation type="submission" date="2019-04" db="EMBL/GenBank/DDBJ databases">
        <authorList>
            <consortium name="Science for Life Laboratories"/>
        </authorList>
    </citation>
    <scope>NUCLEOTIDE SEQUENCE</scope>
    <source>
        <strain evidence="3">MBLW1</strain>
    </source>
</reference>
<dbReference type="RefSeq" id="WP_162659012.1">
    <property type="nucleotide sequence ID" value="NZ_LR593887.1"/>
</dbReference>
<evidence type="ECO:0000313" key="3">
    <source>
        <dbReference type="EMBL" id="VIP03861.1"/>
    </source>
</evidence>
<feature type="transmembrane region" description="Helical" evidence="2">
    <location>
        <begin position="365"/>
        <end position="389"/>
    </location>
</feature>
<dbReference type="Proteomes" id="UP000464378">
    <property type="component" value="Chromosome"/>
</dbReference>
<feature type="compositionally biased region" description="Pro residues" evidence="1">
    <location>
        <begin position="220"/>
        <end position="231"/>
    </location>
</feature>
<evidence type="ECO:0000313" key="4">
    <source>
        <dbReference type="Proteomes" id="UP000464378"/>
    </source>
</evidence>
<accession>A0A6C2YR90</accession>
<protein>
    <submittedName>
        <fullName evidence="3">Uncharacterized protein</fullName>
    </submittedName>
</protein>
<organism evidence="3">
    <name type="scientific">Tuwongella immobilis</name>
    <dbReference type="NCBI Taxonomy" id="692036"/>
    <lineage>
        <taxon>Bacteria</taxon>
        <taxon>Pseudomonadati</taxon>
        <taxon>Planctomycetota</taxon>
        <taxon>Planctomycetia</taxon>
        <taxon>Gemmatales</taxon>
        <taxon>Gemmataceae</taxon>
        <taxon>Tuwongella</taxon>
    </lineage>
</organism>
<keyword evidence="4" id="KW-1185">Reference proteome</keyword>
<feature type="compositionally biased region" description="Pro residues" evidence="1">
    <location>
        <begin position="163"/>
        <end position="197"/>
    </location>
</feature>
<feature type="compositionally biased region" description="Gly residues" evidence="1">
    <location>
        <begin position="198"/>
        <end position="207"/>
    </location>
</feature>
<dbReference type="AlphaFoldDB" id="A0A6C2YR90"/>
<dbReference type="EMBL" id="LR593887">
    <property type="protein sequence ID" value="VTS05089.1"/>
    <property type="molecule type" value="Genomic_DNA"/>
</dbReference>
<dbReference type="KEGG" id="tim:GMBLW1_00990"/>
<keyword evidence="2" id="KW-1133">Transmembrane helix</keyword>
<evidence type="ECO:0000256" key="1">
    <source>
        <dbReference type="SAM" id="MobiDB-lite"/>
    </source>
</evidence>
<sequence>MSIRVTCPKCQKLFTARDEQAGRTTRCPSCAALCEVPAAGNSASPMRTAPPPVTPSPFRAARPVDDDDNFDVEGLPPMPPPRPTPGMPGTPALPPLPGFPPIGGLPSNPRSTPIVGIPNIPLPGMPPKPGTPPGSMPSMPMLPPLPGMPPAPPMAPPAGRGMPMPPPPAKPAAPPGMPAMPGMNPPTGMPGMNPPSGMPGGMPGGMPSGFPPFGGKSPAPGGPPMGTPPPSSRGKVPSLPSLPPIPIPGMRDSGPPPGFGSPFPQDVDEPAAIEELLNRPRNPAPAPDFAKPQPVPQAQPREVLRPNVWSAMVSGLGLIQVGTVMLILPWIVQLTKLAMAQAQLLTVTESGEQILGINRSTFEDITLLALTLPAICGFLIIASGLFRMLCPALPPSARQMIFSSASLALVSMSGLILLVMPRYFPSLESTVPLQLFGSVLLLGASSLAATWFVLTLVLVAGRLGFDRIAYRSGLLLLVPILGLSGILFGEGFFQAEFGTALWQSQWLPNPNWPSDPALLQPAAILALVQFVAGGIQMVLMLNLASAMRQVIRKRLPESA</sequence>
<feature type="compositionally biased region" description="Pro residues" evidence="1">
    <location>
        <begin position="120"/>
        <end position="156"/>
    </location>
</feature>
<name>A0A6C2YR90_9BACT</name>
<feature type="transmembrane region" description="Helical" evidence="2">
    <location>
        <begin position="436"/>
        <end position="461"/>
    </location>
</feature>
<dbReference type="EMBL" id="LR586016">
    <property type="protein sequence ID" value="VIP03861.1"/>
    <property type="molecule type" value="Genomic_DNA"/>
</dbReference>
<keyword evidence="2" id="KW-0472">Membrane</keyword>
<feature type="compositionally biased region" description="Pro residues" evidence="1">
    <location>
        <begin position="76"/>
        <end position="100"/>
    </location>
</feature>
<dbReference type="InParanoid" id="A0A6C2YR90"/>
<feature type="transmembrane region" description="Helical" evidence="2">
    <location>
        <begin position="401"/>
        <end position="424"/>
    </location>
</feature>
<gene>
    <name evidence="3" type="ORF">GMBLW1_00990</name>
</gene>